<name>A0A9N9II10_FUNMO</name>
<dbReference type="AlphaFoldDB" id="A0A9N9II10"/>
<dbReference type="Proteomes" id="UP000789375">
    <property type="component" value="Unassembled WGS sequence"/>
</dbReference>
<evidence type="ECO:0000313" key="1">
    <source>
        <dbReference type="EMBL" id="CAG8736531.1"/>
    </source>
</evidence>
<evidence type="ECO:0000313" key="2">
    <source>
        <dbReference type="Proteomes" id="UP000789375"/>
    </source>
</evidence>
<gene>
    <name evidence="1" type="ORF">FMOSSE_LOCUS15917</name>
</gene>
<comment type="caution">
    <text evidence="1">The sequence shown here is derived from an EMBL/GenBank/DDBJ whole genome shotgun (WGS) entry which is preliminary data.</text>
</comment>
<accession>A0A9N9II10</accession>
<feature type="non-terminal residue" evidence="1">
    <location>
        <position position="1"/>
    </location>
</feature>
<organism evidence="1 2">
    <name type="scientific">Funneliformis mosseae</name>
    <name type="common">Endomycorrhizal fungus</name>
    <name type="synonym">Glomus mosseae</name>
    <dbReference type="NCBI Taxonomy" id="27381"/>
    <lineage>
        <taxon>Eukaryota</taxon>
        <taxon>Fungi</taxon>
        <taxon>Fungi incertae sedis</taxon>
        <taxon>Mucoromycota</taxon>
        <taxon>Glomeromycotina</taxon>
        <taxon>Glomeromycetes</taxon>
        <taxon>Glomerales</taxon>
        <taxon>Glomeraceae</taxon>
        <taxon>Funneliformis</taxon>
    </lineage>
</organism>
<reference evidence="1" key="1">
    <citation type="submission" date="2021-06" db="EMBL/GenBank/DDBJ databases">
        <authorList>
            <person name="Kallberg Y."/>
            <person name="Tangrot J."/>
            <person name="Rosling A."/>
        </authorList>
    </citation>
    <scope>NUCLEOTIDE SEQUENCE</scope>
    <source>
        <strain evidence="1">87-6 pot B 2015</strain>
    </source>
</reference>
<protein>
    <submittedName>
        <fullName evidence="1">11209_t:CDS:1</fullName>
    </submittedName>
</protein>
<sequence>DDDKPRPPFYEEDILEGLISFNHDIIRVCHDPIPSEVEQVVGRTELAFEALKIIYLPSYICFEK</sequence>
<dbReference type="EMBL" id="CAJVPP010018842">
    <property type="protein sequence ID" value="CAG8736531.1"/>
    <property type="molecule type" value="Genomic_DNA"/>
</dbReference>
<proteinExistence type="predicted"/>
<keyword evidence="2" id="KW-1185">Reference proteome</keyword>